<dbReference type="GO" id="GO:0030246">
    <property type="term" value="F:carbohydrate binding"/>
    <property type="evidence" value="ECO:0007669"/>
    <property type="project" value="InterPro"/>
</dbReference>
<sequence>MIPLIYGNKFDQGFYQGLCSQNANFNCRNQIPHTFIIPFNYPFETIPQVFIILDHIDVYVKTDFRIQIQDATISNFTLLVVCLTGQATCVTIKWYAIDDQRFQIISAFNTINFTEMTYKHRNKNVNQGFITLISHNFDEINFNLSISKITSENVTVSLTKVPEDFQQQVQVGFQIILGPKEAFQNFDCYDSTNNYSKNSIEEKQNAWFITPFTGMGYPNANAVRLHKIYEFLGNSLLQYILKTWDFSFPPCTHCHGFLSYVLTTKFYSLNLDQLEVKQKSQLGSATSISVHFLENNQMLNTTGEFNVTLEEDLTNIRIDINVVCPLGKWIESNFEKCLDCPIQKLYKQNYKCSNTLKELVFKIQYSKQAQAYSELLINISENLCDMKQILYNQKLEEIIMFSINLKDI</sequence>
<dbReference type="InterPro" id="IPR019019">
    <property type="entry name" value="H-type_lectin_domain"/>
</dbReference>
<evidence type="ECO:0000259" key="1">
    <source>
        <dbReference type="Pfam" id="PF09458"/>
    </source>
</evidence>
<dbReference type="EMBL" id="CAJJDM010000381">
    <property type="protein sequence ID" value="CAD8119810.1"/>
    <property type="molecule type" value="Genomic_DNA"/>
</dbReference>
<comment type="caution">
    <text evidence="4">The sequence shown here is derived from an EMBL/GenBank/DDBJ whole genome shotgun (WGS) entry which is preliminary data.</text>
</comment>
<name>A0A8S1QZA2_PARPR</name>
<evidence type="ECO:0000313" key="4">
    <source>
        <dbReference type="EMBL" id="CAD8119810.1"/>
    </source>
</evidence>
<dbReference type="Pfam" id="PF09458">
    <property type="entry name" value="H_lectin"/>
    <property type="match status" value="1"/>
</dbReference>
<protein>
    <recommendedName>
        <fullName evidence="1">H-type lectin domain-containing protein</fullName>
    </recommendedName>
</protein>
<accession>A0A8S1QZA2</accession>
<evidence type="ECO:0000313" key="3">
    <source>
        <dbReference type="EMBL" id="CAD8119809.1"/>
    </source>
</evidence>
<dbReference type="Proteomes" id="UP000688137">
    <property type="component" value="Unassembled WGS sequence"/>
</dbReference>
<dbReference type="GO" id="GO:0007155">
    <property type="term" value="P:cell adhesion"/>
    <property type="evidence" value="ECO:0007669"/>
    <property type="project" value="InterPro"/>
</dbReference>
<dbReference type="AlphaFoldDB" id="A0A8S1QZA2"/>
<feature type="domain" description="H-type lectin" evidence="1">
    <location>
        <begin position="37"/>
        <end position="97"/>
    </location>
</feature>
<gene>
    <name evidence="2" type="ORF">PPRIM_AZ9-3.1.T3720001</name>
    <name evidence="3" type="ORF">PPRIM_AZ9-3.1.T3720002</name>
    <name evidence="4" type="ORF">PPRIM_AZ9-3.1.T3720003</name>
</gene>
<reference evidence="4" key="1">
    <citation type="submission" date="2021-01" db="EMBL/GenBank/DDBJ databases">
        <authorList>
            <consortium name="Genoscope - CEA"/>
            <person name="William W."/>
        </authorList>
    </citation>
    <scope>NUCLEOTIDE SEQUENCE</scope>
</reference>
<evidence type="ECO:0000313" key="2">
    <source>
        <dbReference type="EMBL" id="CAD8119808.1"/>
    </source>
</evidence>
<keyword evidence="5" id="KW-1185">Reference proteome</keyword>
<organism evidence="4 5">
    <name type="scientific">Paramecium primaurelia</name>
    <dbReference type="NCBI Taxonomy" id="5886"/>
    <lineage>
        <taxon>Eukaryota</taxon>
        <taxon>Sar</taxon>
        <taxon>Alveolata</taxon>
        <taxon>Ciliophora</taxon>
        <taxon>Intramacronucleata</taxon>
        <taxon>Oligohymenophorea</taxon>
        <taxon>Peniculida</taxon>
        <taxon>Parameciidae</taxon>
        <taxon>Paramecium</taxon>
    </lineage>
</organism>
<proteinExistence type="predicted"/>
<dbReference type="EMBL" id="CAJJDM010000381">
    <property type="protein sequence ID" value="CAD8119809.1"/>
    <property type="molecule type" value="Genomic_DNA"/>
</dbReference>
<dbReference type="EMBL" id="CAJJDM010000381">
    <property type="protein sequence ID" value="CAD8119808.1"/>
    <property type="molecule type" value="Genomic_DNA"/>
</dbReference>
<evidence type="ECO:0000313" key="5">
    <source>
        <dbReference type="Proteomes" id="UP000688137"/>
    </source>
</evidence>